<dbReference type="Pfam" id="PF07729">
    <property type="entry name" value="FCD"/>
    <property type="match status" value="1"/>
</dbReference>
<dbReference type="InterPro" id="IPR036388">
    <property type="entry name" value="WH-like_DNA-bd_sf"/>
</dbReference>
<keyword evidence="1" id="KW-0805">Transcription regulation</keyword>
<evidence type="ECO:0000259" key="4">
    <source>
        <dbReference type="PROSITE" id="PS50949"/>
    </source>
</evidence>
<comment type="caution">
    <text evidence="5">The sequence shown here is derived from an EMBL/GenBank/DDBJ whole genome shotgun (WGS) entry which is preliminary data.</text>
</comment>
<reference evidence="5" key="1">
    <citation type="submission" date="2020-10" db="EMBL/GenBank/DDBJ databases">
        <authorList>
            <person name="Gilroy R."/>
        </authorList>
    </citation>
    <scope>NUCLEOTIDE SEQUENCE</scope>
    <source>
        <strain evidence="5">6086</strain>
    </source>
</reference>
<proteinExistence type="predicted"/>
<name>A0A9D1FPZ5_9FIRM</name>
<evidence type="ECO:0000256" key="1">
    <source>
        <dbReference type="ARBA" id="ARBA00023015"/>
    </source>
</evidence>
<dbReference type="SUPFAM" id="SSF48008">
    <property type="entry name" value="GntR ligand-binding domain-like"/>
    <property type="match status" value="1"/>
</dbReference>
<dbReference type="PRINTS" id="PR00035">
    <property type="entry name" value="HTHGNTR"/>
</dbReference>
<dbReference type="InterPro" id="IPR008920">
    <property type="entry name" value="TF_FadR/GntR_C"/>
</dbReference>
<dbReference type="PANTHER" id="PTHR43537:SF5">
    <property type="entry name" value="UXU OPERON TRANSCRIPTIONAL REGULATOR"/>
    <property type="match status" value="1"/>
</dbReference>
<dbReference type="Gene3D" id="1.10.10.10">
    <property type="entry name" value="Winged helix-like DNA-binding domain superfamily/Winged helix DNA-binding domain"/>
    <property type="match status" value="1"/>
</dbReference>
<keyword evidence="2" id="KW-0238">DNA-binding</keyword>
<dbReference type="PANTHER" id="PTHR43537">
    <property type="entry name" value="TRANSCRIPTIONAL REGULATOR, GNTR FAMILY"/>
    <property type="match status" value="1"/>
</dbReference>
<dbReference type="GO" id="GO:0003677">
    <property type="term" value="F:DNA binding"/>
    <property type="evidence" value="ECO:0007669"/>
    <property type="project" value="UniProtKB-KW"/>
</dbReference>
<feature type="domain" description="HTH gntR-type" evidence="4">
    <location>
        <begin position="1"/>
        <end position="67"/>
    </location>
</feature>
<sequence>MNSETIYTTLKHRILDLTLKPGQSMSEHELCERFGVSRTPVRTALQRLQADGLAHVIPYRGSTVSLLDFDEIQQMIYLRTAVESQVIRDFLPVCTPLLEEKIRYQIRKQIALTQGDFELSQFYEMDSHMHAIWFRTTHKDKLWELIQKAQIHYTRFRILDIAESRNFSAIIREHRELLQIIHEKQADAIAPLMHRHLYGSIERLGEKLQTEFREYFITKETDN</sequence>
<dbReference type="SUPFAM" id="SSF46785">
    <property type="entry name" value="Winged helix' DNA-binding domain"/>
    <property type="match status" value="1"/>
</dbReference>
<dbReference type="InterPro" id="IPR011711">
    <property type="entry name" value="GntR_C"/>
</dbReference>
<reference evidence="5" key="2">
    <citation type="journal article" date="2021" name="PeerJ">
        <title>Extensive microbial diversity within the chicken gut microbiome revealed by metagenomics and culture.</title>
        <authorList>
            <person name="Gilroy R."/>
            <person name="Ravi A."/>
            <person name="Getino M."/>
            <person name="Pursley I."/>
            <person name="Horton D.L."/>
            <person name="Alikhan N.F."/>
            <person name="Baker D."/>
            <person name="Gharbi K."/>
            <person name="Hall N."/>
            <person name="Watson M."/>
            <person name="Adriaenssens E.M."/>
            <person name="Foster-Nyarko E."/>
            <person name="Jarju S."/>
            <person name="Secka A."/>
            <person name="Antonio M."/>
            <person name="Oren A."/>
            <person name="Chaudhuri R.R."/>
            <person name="La Ragione R."/>
            <person name="Hildebrand F."/>
            <person name="Pallen M.J."/>
        </authorList>
    </citation>
    <scope>NUCLEOTIDE SEQUENCE</scope>
    <source>
        <strain evidence="5">6086</strain>
    </source>
</reference>
<dbReference type="CDD" id="cd07377">
    <property type="entry name" value="WHTH_GntR"/>
    <property type="match status" value="1"/>
</dbReference>
<keyword evidence="3" id="KW-0804">Transcription</keyword>
<dbReference type="EMBL" id="DVJM01000013">
    <property type="protein sequence ID" value="HIS77866.1"/>
    <property type="molecule type" value="Genomic_DNA"/>
</dbReference>
<evidence type="ECO:0000256" key="3">
    <source>
        <dbReference type="ARBA" id="ARBA00023163"/>
    </source>
</evidence>
<dbReference type="InterPro" id="IPR036390">
    <property type="entry name" value="WH_DNA-bd_sf"/>
</dbReference>
<accession>A0A9D1FPZ5</accession>
<dbReference type="SMART" id="SM00345">
    <property type="entry name" value="HTH_GNTR"/>
    <property type="match status" value="1"/>
</dbReference>
<dbReference type="InterPro" id="IPR000524">
    <property type="entry name" value="Tscrpt_reg_HTH_GntR"/>
</dbReference>
<dbReference type="AlphaFoldDB" id="A0A9D1FPZ5"/>
<dbReference type="GO" id="GO:0003700">
    <property type="term" value="F:DNA-binding transcription factor activity"/>
    <property type="evidence" value="ECO:0007669"/>
    <property type="project" value="InterPro"/>
</dbReference>
<protein>
    <submittedName>
        <fullName evidence="5">GntR family transcriptional regulator</fullName>
    </submittedName>
</protein>
<gene>
    <name evidence="5" type="ORF">IAD03_00705</name>
</gene>
<dbReference type="Gene3D" id="1.20.120.530">
    <property type="entry name" value="GntR ligand-binding domain-like"/>
    <property type="match status" value="1"/>
</dbReference>
<dbReference type="Proteomes" id="UP000824141">
    <property type="component" value="Unassembled WGS sequence"/>
</dbReference>
<dbReference type="PROSITE" id="PS50949">
    <property type="entry name" value="HTH_GNTR"/>
    <property type="match status" value="1"/>
</dbReference>
<dbReference type="Pfam" id="PF00392">
    <property type="entry name" value="GntR"/>
    <property type="match status" value="1"/>
</dbReference>
<organism evidence="5 6">
    <name type="scientific">Candidatus Caccousia stercoris</name>
    <dbReference type="NCBI Taxonomy" id="2840723"/>
    <lineage>
        <taxon>Bacteria</taxon>
        <taxon>Bacillati</taxon>
        <taxon>Bacillota</taxon>
        <taxon>Clostridia</taxon>
        <taxon>Eubacteriales</taxon>
        <taxon>Oscillospiraceae</taxon>
        <taxon>Oscillospiraceae incertae sedis</taxon>
        <taxon>Candidatus Caccousia</taxon>
    </lineage>
</organism>
<evidence type="ECO:0000313" key="5">
    <source>
        <dbReference type="EMBL" id="HIS77866.1"/>
    </source>
</evidence>
<evidence type="ECO:0000313" key="6">
    <source>
        <dbReference type="Proteomes" id="UP000824141"/>
    </source>
</evidence>
<evidence type="ECO:0000256" key="2">
    <source>
        <dbReference type="ARBA" id="ARBA00023125"/>
    </source>
</evidence>